<evidence type="ECO:0000313" key="3">
    <source>
        <dbReference type="EMBL" id="MCW6034808.1"/>
    </source>
</evidence>
<reference evidence="3 4" key="1">
    <citation type="submission" date="2021-08" db="EMBL/GenBank/DDBJ databases">
        <title>Draft genome sequence of Spirulina subsalsa with high tolerance to salinity and hype-accumulation of phycocyanin.</title>
        <authorList>
            <person name="Pei H."/>
            <person name="Jiang L."/>
        </authorList>
    </citation>
    <scope>NUCLEOTIDE SEQUENCE [LARGE SCALE GENOMIC DNA]</scope>
    <source>
        <strain evidence="3 4">FACHB-351</strain>
    </source>
</reference>
<feature type="transmembrane region" description="Helical" evidence="2">
    <location>
        <begin position="9"/>
        <end position="31"/>
    </location>
</feature>
<dbReference type="RefSeq" id="WP_265262463.1">
    <property type="nucleotide sequence ID" value="NZ_JAIHOM010000002.1"/>
</dbReference>
<keyword evidence="4" id="KW-1185">Reference proteome</keyword>
<dbReference type="InterPro" id="IPR049610">
    <property type="entry name" value="LCTMP-like"/>
</dbReference>
<feature type="compositionally biased region" description="Acidic residues" evidence="1">
    <location>
        <begin position="283"/>
        <end position="313"/>
    </location>
</feature>
<keyword evidence="2" id="KW-0812">Transmembrane</keyword>
<comment type="caution">
    <text evidence="3">The sequence shown here is derived from an EMBL/GenBank/DDBJ whole genome shotgun (WGS) entry which is preliminary data.</text>
</comment>
<feature type="transmembrane region" description="Helical" evidence="2">
    <location>
        <begin position="93"/>
        <end position="111"/>
    </location>
</feature>
<name>A0ABT3KZX6_9CYAN</name>
<keyword evidence="2" id="KW-1133">Transmembrane helix</keyword>
<feature type="region of interest" description="Disordered" evidence="1">
    <location>
        <begin position="221"/>
        <end position="313"/>
    </location>
</feature>
<keyword evidence="2" id="KW-0472">Membrane</keyword>
<dbReference type="EMBL" id="JAIHOM010000002">
    <property type="protein sequence ID" value="MCW6034808.1"/>
    <property type="molecule type" value="Genomic_DNA"/>
</dbReference>
<accession>A0ABT3KZX6</accession>
<evidence type="ECO:0000256" key="1">
    <source>
        <dbReference type="SAM" id="MobiDB-lite"/>
    </source>
</evidence>
<dbReference type="NCBIfam" id="NF033183">
    <property type="entry name" value="colliding_TM"/>
    <property type="match status" value="1"/>
</dbReference>
<feature type="transmembrane region" description="Helical" evidence="2">
    <location>
        <begin position="131"/>
        <end position="149"/>
    </location>
</feature>
<feature type="compositionally biased region" description="Acidic residues" evidence="1">
    <location>
        <begin position="224"/>
        <end position="274"/>
    </location>
</feature>
<organism evidence="3 4">
    <name type="scientific">Spirulina subsalsa FACHB-351</name>
    <dbReference type="NCBI Taxonomy" id="234711"/>
    <lineage>
        <taxon>Bacteria</taxon>
        <taxon>Bacillati</taxon>
        <taxon>Cyanobacteriota</taxon>
        <taxon>Cyanophyceae</taxon>
        <taxon>Spirulinales</taxon>
        <taxon>Spirulinaceae</taxon>
        <taxon>Spirulina</taxon>
    </lineage>
</organism>
<feature type="transmembrane region" description="Helical" evidence="2">
    <location>
        <begin position="37"/>
        <end position="57"/>
    </location>
</feature>
<sequence length="313" mass="34348">MASFRSEPYLWIHFSGLAVLPLFLLLVWLGLAVGDPILPYWLELIVVAAVGIIPILWMQWTRPFDIFSLLLLALRPQQLTEEQRRILRLFKGVKIRILSAGGALLMVWLLWQLYALTPLAAPSALFPPTWHALGVLVAMGGFLAANLFLQVPLSVVGVWLTGGTAFAQTSPYEVENIRRDFLVLGFPVGSLLPRSLLEAREMEAGEQGDLIVAPEVDIRSAEGSSEEVMAEDTSEGEVSPDEAESDDEVTSAEMEVEEDNGVTSAEVEDEESILDSETAISTGEEEPENPVDSELALDSEVEISESEDLTEKP</sequence>
<evidence type="ECO:0000313" key="4">
    <source>
        <dbReference type="Proteomes" id="UP001526426"/>
    </source>
</evidence>
<gene>
    <name evidence="3" type="ORF">K4A83_00755</name>
</gene>
<evidence type="ECO:0000256" key="2">
    <source>
        <dbReference type="SAM" id="Phobius"/>
    </source>
</evidence>
<protein>
    <submittedName>
        <fullName evidence="3">Low-complexity tail membrane protein</fullName>
    </submittedName>
</protein>
<proteinExistence type="predicted"/>
<dbReference type="Proteomes" id="UP001526426">
    <property type="component" value="Unassembled WGS sequence"/>
</dbReference>